<dbReference type="AlphaFoldDB" id="A0A7X0NE28"/>
<keyword evidence="2" id="KW-1133">Transmembrane helix</keyword>
<proteinExistence type="predicted"/>
<feature type="transmembrane region" description="Helical" evidence="2">
    <location>
        <begin position="63"/>
        <end position="88"/>
    </location>
</feature>
<name>A0A7X0NE28_9GAMM</name>
<sequence length="443" mass="49452">MNIKIAPLLEKARTNFWLIPSVMIFMTLCFAVLAVYIDVTITIKNYPSLSLLYSTDINAMRSLLGTISAAMVTVTSIAFSITIVTLTLASSQFGPRLMRNFMMDTSTQFVLGMFISTFLFCVFIFCAISFNTPYTFKPGVSWLMALGMTCTSVCVLIYFIHHVAKSIQADVVIDNVYCELKKNIDKIFPSSEHQEQVETLDSENSHTKFEDDTYHEIKASTDGYVQLIDQEKLLKLAVEVNIVINLHISPGDFVVSTSVIGVIYSDNEIEPALFNKIEQHIVLGSCRTPVQDPKFAIHQLVEIALRALSPGINDPYTAITCIDKLGSVLCSLTRTYFPSPYTYDSSGKLRLITNELSFTDIANAAFNQIRFESSNNITISIQLLTTLKAIAQQNPNNEQRAFIQLQTRMLVAQQASLAINKHERNTILSHAKQVLSLTNATIC</sequence>
<dbReference type="GO" id="GO:0006213">
    <property type="term" value="P:pyrimidine nucleoside metabolic process"/>
    <property type="evidence" value="ECO:0007669"/>
    <property type="project" value="InterPro"/>
</dbReference>
<comment type="caution">
    <text evidence="3">The sequence shown here is derived from an EMBL/GenBank/DDBJ whole genome shotgun (WGS) entry which is preliminary data.</text>
</comment>
<accession>A0A7X0NE28</accession>
<evidence type="ECO:0000313" key="3">
    <source>
        <dbReference type="EMBL" id="MBB6541722.1"/>
    </source>
</evidence>
<dbReference type="InterPro" id="IPR018723">
    <property type="entry name" value="DUF2254_membrane"/>
</dbReference>
<keyword evidence="2" id="KW-0812">Transmembrane</keyword>
<reference evidence="3 4" key="1">
    <citation type="submission" date="2020-08" db="EMBL/GenBank/DDBJ databases">
        <title>Genomic Encyclopedia of Type Strains, Phase IV (KMG-IV): sequencing the most valuable type-strain genomes for metagenomic binning, comparative biology and taxonomic classification.</title>
        <authorList>
            <person name="Goeker M."/>
        </authorList>
    </citation>
    <scope>NUCLEOTIDE SEQUENCE [LARGE SCALE GENOMIC DNA]</scope>
    <source>
        <strain evidence="3 4">DSM 26287</strain>
    </source>
</reference>
<feature type="transmembrane region" description="Helical" evidence="2">
    <location>
        <begin position="142"/>
        <end position="160"/>
    </location>
</feature>
<keyword evidence="4" id="KW-1185">Reference proteome</keyword>
<evidence type="ECO:0000256" key="1">
    <source>
        <dbReference type="ARBA" id="ARBA00022679"/>
    </source>
</evidence>
<evidence type="ECO:0000256" key="2">
    <source>
        <dbReference type="SAM" id="Phobius"/>
    </source>
</evidence>
<evidence type="ECO:0000313" key="4">
    <source>
        <dbReference type="Proteomes" id="UP000537141"/>
    </source>
</evidence>
<dbReference type="RefSeq" id="WP_184421232.1">
    <property type="nucleotide sequence ID" value="NZ_AP027362.1"/>
</dbReference>
<dbReference type="Pfam" id="PF10011">
    <property type="entry name" value="DUF2254"/>
    <property type="match status" value="1"/>
</dbReference>
<keyword evidence="1" id="KW-0808">Transferase</keyword>
<gene>
    <name evidence="3" type="ORF">HNQ55_000196</name>
</gene>
<dbReference type="InterPro" id="IPR036566">
    <property type="entry name" value="PYNP-like_C_sf"/>
</dbReference>
<feature type="transmembrane region" description="Helical" evidence="2">
    <location>
        <begin position="21"/>
        <end position="43"/>
    </location>
</feature>
<dbReference type="Proteomes" id="UP000537141">
    <property type="component" value="Unassembled WGS sequence"/>
</dbReference>
<protein>
    <submittedName>
        <fullName evidence="3">Putative membrane protein</fullName>
    </submittedName>
</protein>
<organism evidence="3 4">
    <name type="scientific">Thalassotalea piscium</name>
    <dbReference type="NCBI Taxonomy" id="1230533"/>
    <lineage>
        <taxon>Bacteria</taxon>
        <taxon>Pseudomonadati</taxon>
        <taxon>Pseudomonadota</taxon>
        <taxon>Gammaproteobacteria</taxon>
        <taxon>Alteromonadales</taxon>
        <taxon>Colwelliaceae</taxon>
        <taxon>Thalassotalea</taxon>
    </lineage>
</organism>
<dbReference type="EMBL" id="JACHHU010000001">
    <property type="protein sequence ID" value="MBB6541722.1"/>
    <property type="molecule type" value="Genomic_DNA"/>
</dbReference>
<dbReference type="GO" id="GO:0016763">
    <property type="term" value="F:pentosyltransferase activity"/>
    <property type="evidence" value="ECO:0007669"/>
    <property type="project" value="InterPro"/>
</dbReference>
<keyword evidence="2" id="KW-0472">Membrane</keyword>
<dbReference type="SUPFAM" id="SSF54680">
    <property type="entry name" value="Pyrimidine nucleoside phosphorylase C-terminal domain"/>
    <property type="match status" value="1"/>
</dbReference>
<feature type="transmembrane region" description="Helical" evidence="2">
    <location>
        <begin position="109"/>
        <end position="130"/>
    </location>
</feature>